<keyword evidence="4" id="KW-1185">Reference proteome</keyword>
<organism evidence="3 4">
    <name type="scientific">Larsenimonas rhizosphaerae</name>
    <dbReference type="NCBI Taxonomy" id="2944682"/>
    <lineage>
        <taxon>Bacteria</taxon>
        <taxon>Pseudomonadati</taxon>
        <taxon>Pseudomonadota</taxon>
        <taxon>Gammaproteobacteria</taxon>
        <taxon>Oceanospirillales</taxon>
        <taxon>Halomonadaceae</taxon>
        <taxon>Larsenimonas</taxon>
    </lineage>
</organism>
<sequence>MTSRYYNDYISELRFNDIKVAAIVPAYKVSFHICDLVRELLLWCDDIYIVDDLCPEQSGLLVQKEIKNQKVHVLFHEFNKGVGGAVISGYRRAVADGATILVKVDGDGQMDPSLIPRFITPILRGHADYTKGNRFYDLANIFKMPRIRIFGNAALSFMAKLSTGYWNLFDPTNGYTAIHADVARLLPLSKVSNRYFFETDLLFRLSTFRAVVQDIPMDAKYDDEVSNLHVRSVLFEFACKHFKNFNKRIFYSYFLRDVSIASIELLLGSLLFVFGVIYGGANWIYSASQESATAVGTIVLSSTSLIVGLQLVLAFLGYDIQSTPKNILHERSLNYDGKQKLKNEENKNQELCNFEE</sequence>
<dbReference type="SUPFAM" id="SSF53448">
    <property type="entry name" value="Nucleotide-diphospho-sugar transferases"/>
    <property type="match status" value="1"/>
</dbReference>
<evidence type="ECO:0000313" key="3">
    <source>
        <dbReference type="EMBL" id="MCX2524833.1"/>
    </source>
</evidence>
<dbReference type="Proteomes" id="UP001165678">
    <property type="component" value="Unassembled WGS sequence"/>
</dbReference>
<proteinExistence type="predicted"/>
<dbReference type="InterPro" id="IPR029044">
    <property type="entry name" value="Nucleotide-diphossugar_trans"/>
</dbReference>
<dbReference type="InterPro" id="IPR001173">
    <property type="entry name" value="Glyco_trans_2-like"/>
</dbReference>
<dbReference type="RefSeq" id="WP_265896483.1">
    <property type="nucleotide sequence ID" value="NZ_JAPIVE010000003.1"/>
</dbReference>
<dbReference type="InterPro" id="IPR050256">
    <property type="entry name" value="Glycosyltransferase_2"/>
</dbReference>
<evidence type="ECO:0000256" key="1">
    <source>
        <dbReference type="SAM" id="Phobius"/>
    </source>
</evidence>
<dbReference type="Pfam" id="PF00535">
    <property type="entry name" value="Glycos_transf_2"/>
    <property type="match status" value="1"/>
</dbReference>
<evidence type="ECO:0000313" key="4">
    <source>
        <dbReference type="Proteomes" id="UP001165678"/>
    </source>
</evidence>
<name>A0AA41ZMX6_9GAMM</name>
<feature type="transmembrane region" description="Helical" evidence="1">
    <location>
        <begin position="253"/>
        <end position="278"/>
    </location>
</feature>
<dbReference type="PANTHER" id="PTHR48090">
    <property type="entry name" value="UNDECAPRENYL-PHOSPHATE 4-DEOXY-4-FORMAMIDO-L-ARABINOSE TRANSFERASE-RELATED"/>
    <property type="match status" value="1"/>
</dbReference>
<comment type="caution">
    <text evidence="3">The sequence shown here is derived from an EMBL/GenBank/DDBJ whole genome shotgun (WGS) entry which is preliminary data.</text>
</comment>
<dbReference type="AlphaFoldDB" id="A0AA41ZMX6"/>
<dbReference type="Gene3D" id="3.90.550.10">
    <property type="entry name" value="Spore Coat Polysaccharide Biosynthesis Protein SpsA, Chain A"/>
    <property type="match status" value="1"/>
</dbReference>
<accession>A0AA41ZMX6</accession>
<feature type="transmembrane region" description="Helical" evidence="1">
    <location>
        <begin position="298"/>
        <end position="318"/>
    </location>
</feature>
<keyword evidence="1" id="KW-0472">Membrane</keyword>
<dbReference type="EMBL" id="JAPIVE010000003">
    <property type="protein sequence ID" value="MCX2524833.1"/>
    <property type="molecule type" value="Genomic_DNA"/>
</dbReference>
<dbReference type="CDD" id="cd04179">
    <property type="entry name" value="DPM_DPG-synthase_like"/>
    <property type="match status" value="1"/>
</dbReference>
<protein>
    <submittedName>
        <fullName evidence="3">Glycosyltransferase family 2 protein</fullName>
    </submittedName>
</protein>
<gene>
    <name evidence="3" type="ORF">OQ287_11335</name>
</gene>
<keyword evidence="1" id="KW-0812">Transmembrane</keyword>
<dbReference type="PANTHER" id="PTHR48090:SF6">
    <property type="entry name" value="SLR5056 PROTEIN"/>
    <property type="match status" value="1"/>
</dbReference>
<keyword evidence="1" id="KW-1133">Transmembrane helix</keyword>
<reference evidence="3" key="1">
    <citation type="submission" date="2022-11" db="EMBL/GenBank/DDBJ databases">
        <title>Larsenimonas rhizosphaerae sp. nov., isolated from a tidal mudflat.</title>
        <authorList>
            <person name="Lee S.D."/>
            <person name="Kim I.S."/>
        </authorList>
    </citation>
    <scope>NUCLEOTIDE SEQUENCE</scope>
    <source>
        <strain evidence="3">GH2-1</strain>
    </source>
</reference>
<evidence type="ECO:0000259" key="2">
    <source>
        <dbReference type="Pfam" id="PF00535"/>
    </source>
</evidence>
<feature type="domain" description="Glycosyltransferase 2-like" evidence="2">
    <location>
        <begin position="23"/>
        <end position="183"/>
    </location>
</feature>